<evidence type="ECO:0000313" key="3">
    <source>
        <dbReference type="Proteomes" id="UP001604277"/>
    </source>
</evidence>
<proteinExistence type="predicted"/>
<accession>A0ABD1S4N5</accession>
<dbReference type="Proteomes" id="UP001604277">
    <property type="component" value="Unassembled WGS sequence"/>
</dbReference>
<sequence length="119" mass="13219">MCIYIVYISLTQPIPSLTDPTTTNAPPLSRCRCRRSRTATATATNAKYLATTQTTHRHPHGEPSEPTAYLPYLPVSPPFLQHKQPTDILTVNPANPRRRTHPFSSAYLPTPANPPPFSQ</sequence>
<organism evidence="2 3">
    <name type="scientific">Forsythia ovata</name>
    <dbReference type="NCBI Taxonomy" id="205694"/>
    <lineage>
        <taxon>Eukaryota</taxon>
        <taxon>Viridiplantae</taxon>
        <taxon>Streptophyta</taxon>
        <taxon>Embryophyta</taxon>
        <taxon>Tracheophyta</taxon>
        <taxon>Spermatophyta</taxon>
        <taxon>Magnoliopsida</taxon>
        <taxon>eudicotyledons</taxon>
        <taxon>Gunneridae</taxon>
        <taxon>Pentapetalae</taxon>
        <taxon>asterids</taxon>
        <taxon>lamiids</taxon>
        <taxon>Lamiales</taxon>
        <taxon>Oleaceae</taxon>
        <taxon>Forsythieae</taxon>
        <taxon>Forsythia</taxon>
    </lineage>
</organism>
<dbReference type="EMBL" id="JBFOLJ010000011">
    <property type="protein sequence ID" value="KAL2495645.1"/>
    <property type="molecule type" value="Genomic_DNA"/>
</dbReference>
<evidence type="ECO:0000313" key="2">
    <source>
        <dbReference type="EMBL" id="KAL2495645.1"/>
    </source>
</evidence>
<gene>
    <name evidence="2" type="ORF">Fot_39402</name>
</gene>
<dbReference type="AlphaFoldDB" id="A0ABD1S4N5"/>
<protein>
    <submittedName>
        <fullName evidence="2">Uncharacterized protein</fullName>
    </submittedName>
</protein>
<feature type="region of interest" description="Disordered" evidence="1">
    <location>
        <begin position="51"/>
        <end position="119"/>
    </location>
</feature>
<comment type="caution">
    <text evidence="2">The sequence shown here is derived from an EMBL/GenBank/DDBJ whole genome shotgun (WGS) entry which is preliminary data.</text>
</comment>
<keyword evidence="3" id="KW-1185">Reference proteome</keyword>
<evidence type="ECO:0000256" key="1">
    <source>
        <dbReference type="SAM" id="MobiDB-lite"/>
    </source>
</evidence>
<reference evidence="3" key="1">
    <citation type="submission" date="2024-07" db="EMBL/GenBank/DDBJ databases">
        <title>Two chromosome-level genome assemblies of Korean endemic species Abeliophyllum distichum and Forsythia ovata (Oleaceae).</title>
        <authorList>
            <person name="Jang H."/>
        </authorList>
    </citation>
    <scope>NUCLEOTIDE SEQUENCE [LARGE SCALE GENOMIC DNA]</scope>
</reference>
<name>A0ABD1S4N5_9LAMI</name>